<dbReference type="InterPro" id="IPR007050">
    <property type="entry name" value="HTH_bacterioopsin"/>
</dbReference>
<keyword evidence="1" id="KW-0805">Transcription regulation</keyword>
<dbReference type="Proteomes" id="UP001596417">
    <property type="component" value="Unassembled WGS sequence"/>
</dbReference>
<organism evidence="4 5">
    <name type="scientific">Halocatena marina</name>
    <dbReference type="NCBI Taxonomy" id="2934937"/>
    <lineage>
        <taxon>Archaea</taxon>
        <taxon>Methanobacteriati</taxon>
        <taxon>Methanobacteriota</taxon>
        <taxon>Stenosarchaea group</taxon>
        <taxon>Halobacteria</taxon>
        <taxon>Halobacteriales</taxon>
        <taxon>Natronomonadaceae</taxon>
        <taxon>Halocatena</taxon>
    </lineage>
</organism>
<dbReference type="Pfam" id="PF04967">
    <property type="entry name" value="HTH_10"/>
    <property type="match status" value="1"/>
</dbReference>
<comment type="caution">
    <text evidence="4">The sequence shown here is derived from an EMBL/GenBank/DDBJ whole genome shotgun (WGS) entry which is preliminary data.</text>
</comment>
<proteinExistence type="predicted"/>
<reference evidence="4 5" key="1">
    <citation type="journal article" date="2019" name="Int. J. Syst. Evol. Microbiol.">
        <title>The Global Catalogue of Microorganisms (GCM) 10K type strain sequencing project: providing services to taxonomists for standard genome sequencing and annotation.</title>
        <authorList>
            <consortium name="The Broad Institute Genomics Platform"/>
            <consortium name="The Broad Institute Genome Sequencing Center for Infectious Disease"/>
            <person name="Wu L."/>
            <person name="Ma J."/>
        </authorList>
    </citation>
    <scope>NUCLEOTIDE SEQUENCE [LARGE SCALE GENOMIC DNA]</scope>
    <source>
        <strain evidence="4 5">RDMS1</strain>
    </source>
</reference>
<accession>A0ABD5YLF3</accession>
<dbReference type="AlphaFoldDB" id="A0ABD5YLF3"/>
<dbReference type="RefSeq" id="WP_264554539.1">
    <property type="nucleotide sequence ID" value="NZ_CP109979.1"/>
</dbReference>
<keyword evidence="2" id="KW-0804">Transcription</keyword>
<keyword evidence="5" id="KW-1185">Reference proteome</keyword>
<name>A0ABD5YLF3_9EURY</name>
<evidence type="ECO:0000259" key="3">
    <source>
        <dbReference type="Pfam" id="PF04967"/>
    </source>
</evidence>
<protein>
    <submittedName>
        <fullName evidence="4">Helix-turn-helix domain-containing protein</fullName>
    </submittedName>
</protein>
<gene>
    <name evidence="4" type="ORF">ACFQL7_10155</name>
</gene>
<evidence type="ECO:0000256" key="2">
    <source>
        <dbReference type="ARBA" id="ARBA00023163"/>
    </source>
</evidence>
<feature type="domain" description="HTH bat-type" evidence="3">
    <location>
        <begin position="159"/>
        <end position="210"/>
    </location>
</feature>
<evidence type="ECO:0000313" key="4">
    <source>
        <dbReference type="EMBL" id="MFC7190179.1"/>
    </source>
</evidence>
<sequence length="225" mass="25319">MAIVAEILLADRTLPFVDLARSLPNGKISIYSWLPLEDKRLLLTVRIDSSSREAFENGSDAQTEIDDAVEIGPTGGRWFYQLTIHDDFNLIASHDYDEFEGVLIDATITSEGLREQKVFSDFDAFRTLRDRCELHDNAFELLTIASDPENPGERDQFGLTDKQYRALSTAFTQGYYDSPRRLSTQELADEFGISAAAASDLLRRAEFQLISQTLGSKQYVAMSTE</sequence>
<dbReference type="PANTHER" id="PTHR34236:SF1">
    <property type="entry name" value="DIMETHYL SULFOXIDE REDUCTASE TRANSCRIPTIONAL ACTIVATOR"/>
    <property type="match status" value="1"/>
</dbReference>
<dbReference type="GeneID" id="76199763"/>
<dbReference type="EMBL" id="JBHTAX010000001">
    <property type="protein sequence ID" value="MFC7190179.1"/>
    <property type="molecule type" value="Genomic_DNA"/>
</dbReference>
<dbReference type="PANTHER" id="PTHR34236">
    <property type="entry name" value="DIMETHYL SULFOXIDE REDUCTASE TRANSCRIPTIONAL ACTIVATOR"/>
    <property type="match status" value="1"/>
</dbReference>
<evidence type="ECO:0000313" key="5">
    <source>
        <dbReference type="Proteomes" id="UP001596417"/>
    </source>
</evidence>
<evidence type="ECO:0000256" key="1">
    <source>
        <dbReference type="ARBA" id="ARBA00023015"/>
    </source>
</evidence>